<accession>A0A845M8U2</accession>
<keyword evidence="2" id="KW-1185">Reference proteome</keyword>
<protein>
    <submittedName>
        <fullName evidence="1">PAS domain-containing protein</fullName>
    </submittedName>
</protein>
<proteinExistence type="predicted"/>
<evidence type="ECO:0000313" key="1">
    <source>
        <dbReference type="EMBL" id="MZR20815.1"/>
    </source>
</evidence>
<dbReference type="RefSeq" id="WP_161337238.1">
    <property type="nucleotide sequence ID" value="NZ_JBHSDG010000002.1"/>
</dbReference>
<evidence type="ECO:0000313" key="2">
    <source>
        <dbReference type="Proteomes" id="UP000445696"/>
    </source>
</evidence>
<dbReference type="InterPro" id="IPR009922">
    <property type="entry name" value="DUF1457"/>
</dbReference>
<dbReference type="AlphaFoldDB" id="A0A845M8U2"/>
<gene>
    <name evidence="1" type="ORF">GQF03_00545</name>
</gene>
<name>A0A845M8U2_9PROT</name>
<dbReference type="EMBL" id="WTVA01000001">
    <property type="protein sequence ID" value="MZR20815.1"/>
    <property type="molecule type" value="Genomic_DNA"/>
</dbReference>
<comment type="caution">
    <text evidence="1">The sequence shown here is derived from an EMBL/GenBank/DDBJ whole genome shotgun (WGS) entry which is preliminary data.</text>
</comment>
<reference evidence="1 2" key="1">
    <citation type="journal article" date="2014" name="Int. J. Syst. Evol. Microbiol.">
        <title>Sneathiella chungangensis sp. nov., isolated from a marine sand, and emended description of the genus Sneathiella.</title>
        <authorList>
            <person name="Siamphan C."/>
            <person name="Kim H."/>
            <person name="Lee J.S."/>
            <person name="Kim W."/>
        </authorList>
    </citation>
    <scope>NUCLEOTIDE SEQUENCE [LARGE SCALE GENOMIC DNA]</scope>
    <source>
        <strain evidence="1 2">KCTC 32476</strain>
    </source>
</reference>
<dbReference type="OrthoDB" id="8479315at2"/>
<organism evidence="1 2">
    <name type="scientific">Sneathiella chungangensis</name>
    <dbReference type="NCBI Taxonomy" id="1418234"/>
    <lineage>
        <taxon>Bacteria</taxon>
        <taxon>Pseudomonadati</taxon>
        <taxon>Pseudomonadota</taxon>
        <taxon>Alphaproteobacteria</taxon>
        <taxon>Sneathiellales</taxon>
        <taxon>Sneathiellaceae</taxon>
        <taxon>Sneathiella</taxon>
    </lineage>
</organism>
<dbReference type="Proteomes" id="UP000445696">
    <property type="component" value="Unassembled WGS sequence"/>
</dbReference>
<dbReference type="Pfam" id="PF07310">
    <property type="entry name" value="PAS_5"/>
    <property type="match status" value="1"/>
</dbReference>
<sequence>MDLRIVEEEDRSDNFKKVFRLEVTSQDDFRTAAVRNLYFWWEGFQPALPKREDFDISRHWATAPSLYLIEVVGPGNYIYRLNGEAVVDIVGASLRGHEISATSPLPELRRLADYFDTIVAGGKCRRCTGIVDVSADKARNFESVDCPLADAAGEIRFILGAIALIE</sequence>